<dbReference type="AlphaFoldDB" id="A0A6P6TEL1"/>
<protein>
    <submittedName>
        <fullName evidence="8">B3 domain-containing protein At2g31420-like</fullName>
    </submittedName>
</protein>
<gene>
    <name evidence="8" type="primary">LOC113700623</name>
</gene>
<evidence type="ECO:0000256" key="2">
    <source>
        <dbReference type="ARBA" id="ARBA00023015"/>
    </source>
</evidence>
<dbReference type="RefSeq" id="XP_027076893.1">
    <property type="nucleotide sequence ID" value="XM_027221092.2"/>
</dbReference>
<keyword evidence="3" id="KW-0238">DNA-binding</keyword>
<sequence>MAVLNFRRRPRKSKYPQRSKFDSAQDEEILCPVIEKTVPFKKSIVNKGKKEVLLARTTGISSQNHNNLRRTRKGSADDLSGFRTLTEKTGKNWENRGKRTVQLARDTKISLPILDDHQLLDQEPFLNEKLAATQESTGQSKTKITFKKKLVVMIDIPDRVTKQKTGDICSLPSEQNQREQLPLELKKYVKELGATGEPVLVIEKKLSSSDVNTGLQRLSIPVKQVLNHGFLTEEERRRFNIDNKQQEINALLIEPSLAQSGIKFKKWYMGNSEVYVLVSGWNEVVKRNGLKPETPVQLWSFKKDSQLYFVLVRL</sequence>
<dbReference type="PANTHER" id="PTHR31541">
    <property type="entry name" value="B3 DOMAIN PLANT PROTEIN-RELATED"/>
    <property type="match status" value="1"/>
</dbReference>
<proteinExistence type="predicted"/>
<feature type="compositionally biased region" description="Basic residues" evidence="6">
    <location>
        <begin position="1"/>
        <end position="17"/>
    </location>
</feature>
<dbReference type="GO" id="GO:0005634">
    <property type="term" value="C:nucleus"/>
    <property type="evidence" value="ECO:0007669"/>
    <property type="project" value="UniProtKB-SubCell"/>
</dbReference>
<feature type="region of interest" description="Disordered" evidence="6">
    <location>
        <begin position="1"/>
        <end position="21"/>
    </location>
</feature>
<evidence type="ECO:0000313" key="7">
    <source>
        <dbReference type="Proteomes" id="UP001652660"/>
    </source>
</evidence>
<dbReference type="Pfam" id="PF03754">
    <property type="entry name" value="At2g31720-like"/>
    <property type="match status" value="1"/>
</dbReference>
<keyword evidence="7" id="KW-1185">Reference proteome</keyword>
<dbReference type="OrthoDB" id="1935604at2759"/>
<keyword evidence="2" id="KW-0805">Transcription regulation</keyword>
<evidence type="ECO:0000256" key="1">
    <source>
        <dbReference type="ARBA" id="ARBA00004123"/>
    </source>
</evidence>
<evidence type="ECO:0000313" key="8">
    <source>
        <dbReference type="RefSeq" id="XP_027076893.1"/>
    </source>
</evidence>
<dbReference type="InterPro" id="IPR005508">
    <property type="entry name" value="At2g31720-like"/>
</dbReference>
<keyword evidence="5" id="KW-0539">Nucleus</keyword>
<evidence type="ECO:0000256" key="4">
    <source>
        <dbReference type="ARBA" id="ARBA00023163"/>
    </source>
</evidence>
<evidence type="ECO:0000256" key="6">
    <source>
        <dbReference type="SAM" id="MobiDB-lite"/>
    </source>
</evidence>
<dbReference type="SUPFAM" id="SSF101936">
    <property type="entry name" value="DNA-binding pseudobarrel domain"/>
    <property type="match status" value="1"/>
</dbReference>
<dbReference type="Proteomes" id="UP001652660">
    <property type="component" value="Chromosome 1e"/>
</dbReference>
<dbReference type="GO" id="GO:0003677">
    <property type="term" value="F:DNA binding"/>
    <property type="evidence" value="ECO:0007669"/>
    <property type="project" value="UniProtKB-KW"/>
</dbReference>
<evidence type="ECO:0000256" key="5">
    <source>
        <dbReference type="ARBA" id="ARBA00023242"/>
    </source>
</evidence>
<dbReference type="PANTHER" id="PTHR31541:SF25">
    <property type="entry name" value="GAMMA-GLIADIN B"/>
    <property type="match status" value="1"/>
</dbReference>
<evidence type="ECO:0000256" key="3">
    <source>
        <dbReference type="ARBA" id="ARBA00023125"/>
    </source>
</evidence>
<dbReference type="GeneID" id="113700623"/>
<organism evidence="7 8">
    <name type="scientific">Coffea arabica</name>
    <name type="common">Arabian coffee</name>
    <dbReference type="NCBI Taxonomy" id="13443"/>
    <lineage>
        <taxon>Eukaryota</taxon>
        <taxon>Viridiplantae</taxon>
        <taxon>Streptophyta</taxon>
        <taxon>Embryophyta</taxon>
        <taxon>Tracheophyta</taxon>
        <taxon>Spermatophyta</taxon>
        <taxon>Magnoliopsida</taxon>
        <taxon>eudicotyledons</taxon>
        <taxon>Gunneridae</taxon>
        <taxon>Pentapetalae</taxon>
        <taxon>asterids</taxon>
        <taxon>lamiids</taxon>
        <taxon>Gentianales</taxon>
        <taxon>Rubiaceae</taxon>
        <taxon>Ixoroideae</taxon>
        <taxon>Gardenieae complex</taxon>
        <taxon>Bertiereae - Coffeeae clade</taxon>
        <taxon>Coffeeae</taxon>
        <taxon>Coffea</taxon>
    </lineage>
</organism>
<name>A0A6P6TEL1_COFAR</name>
<keyword evidence="4" id="KW-0804">Transcription</keyword>
<accession>A0A6P6TEL1</accession>
<dbReference type="InterPro" id="IPR015300">
    <property type="entry name" value="DNA-bd_pseudobarrel_sf"/>
</dbReference>
<reference evidence="8" key="2">
    <citation type="submission" date="2025-08" db="UniProtKB">
        <authorList>
            <consortium name="RefSeq"/>
        </authorList>
    </citation>
    <scope>IDENTIFICATION</scope>
    <source>
        <tissue evidence="8">Leaves</tissue>
    </source>
</reference>
<dbReference type="Gene3D" id="2.40.330.10">
    <property type="entry name" value="DNA-binding pseudobarrel domain"/>
    <property type="match status" value="1"/>
</dbReference>
<reference evidence="7" key="1">
    <citation type="journal article" date="2025" name="Foods">
        <title>Unveiling the Microbial Signatures of Arabica Coffee Cherries: Insights into Ripeness Specific Diversity, Functional Traits, and Implications for Quality and Safety.</title>
        <authorList>
            <consortium name="RefSeq"/>
            <person name="Tenea G.N."/>
            <person name="Cifuentes V."/>
            <person name="Reyes P."/>
            <person name="Cevallos-Vallejos M."/>
        </authorList>
    </citation>
    <scope>NUCLEOTIDE SEQUENCE [LARGE SCALE GENOMIC DNA]</scope>
</reference>
<comment type="subcellular location">
    <subcellularLocation>
        <location evidence="1">Nucleus</location>
    </subcellularLocation>
</comment>